<comment type="caution">
    <text evidence="4">The sequence shown here is derived from an EMBL/GenBank/DDBJ whole genome shotgun (WGS) entry which is preliminary data.</text>
</comment>
<evidence type="ECO:0000259" key="3">
    <source>
        <dbReference type="SMART" id="SM00787"/>
    </source>
</evidence>
<feature type="region of interest" description="Disordered" evidence="2">
    <location>
        <begin position="524"/>
        <end position="648"/>
    </location>
</feature>
<dbReference type="InterPro" id="IPR033338">
    <property type="entry name" value="Spc105/Spc7"/>
</dbReference>
<feature type="coiled-coil region" evidence="1">
    <location>
        <begin position="924"/>
        <end position="990"/>
    </location>
</feature>
<evidence type="ECO:0000256" key="2">
    <source>
        <dbReference type="SAM" id="MobiDB-lite"/>
    </source>
</evidence>
<dbReference type="Pfam" id="PF18210">
    <property type="entry name" value="Knl1_RWD_C"/>
    <property type="match status" value="1"/>
</dbReference>
<dbReference type="GO" id="GO:0034501">
    <property type="term" value="P:protein localization to kinetochore"/>
    <property type="evidence" value="ECO:0007669"/>
    <property type="project" value="TreeGrafter"/>
</dbReference>
<dbReference type="EMBL" id="MU150343">
    <property type="protein sequence ID" value="KAF9458347.1"/>
    <property type="molecule type" value="Genomic_DNA"/>
</dbReference>
<accession>A0A9P6CAI0</accession>
<feature type="region of interest" description="Disordered" evidence="2">
    <location>
        <begin position="1"/>
        <end position="33"/>
    </location>
</feature>
<gene>
    <name evidence="4" type="ORF">BDZ94DRAFT_1173859</name>
</gene>
<evidence type="ECO:0000256" key="1">
    <source>
        <dbReference type="SAM" id="Coils"/>
    </source>
</evidence>
<dbReference type="Proteomes" id="UP000807353">
    <property type="component" value="Unassembled WGS sequence"/>
</dbReference>
<dbReference type="GO" id="GO:0007094">
    <property type="term" value="P:mitotic spindle assembly checkpoint signaling"/>
    <property type="evidence" value="ECO:0007669"/>
    <property type="project" value="TreeGrafter"/>
</dbReference>
<reference evidence="4" key="1">
    <citation type="submission" date="2020-11" db="EMBL/GenBank/DDBJ databases">
        <authorList>
            <consortium name="DOE Joint Genome Institute"/>
            <person name="Ahrendt S."/>
            <person name="Riley R."/>
            <person name="Andreopoulos W."/>
            <person name="Labutti K."/>
            <person name="Pangilinan J."/>
            <person name="Ruiz-Duenas F.J."/>
            <person name="Barrasa J.M."/>
            <person name="Sanchez-Garcia M."/>
            <person name="Camarero S."/>
            <person name="Miyauchi S."/>
            <person name="Serrano A."/>
            <person name="Linde D."/>
            <person name="Babiker R."/>
            <person name="Drula E."/>
            <person name="Ayuso-Fernandez I."/>
            <person name="Pacheco R."/>
            <person name="Padilla G."/>
            <person name="Ferreira P."/>
            <person name="Barriuso J."/>
            <person name="Kellner H."/>
            <person name="Castanera R."/>
            <person name="Alfaro M."/>
            <person name="Ramirez L."/>
            <person name="Pisabarro A.G."/>
            <person name="Kuo A."/>
            <person name="Tritt A."/>
            <person name="Lipzen A."/>
            <person name="He G."/>
            <person name="Yan M."/>
            <person name="Ng V."/>
            <person name="Cullen D."/>
            <person name="Martin F."/>
            <person name="Rosso M.-N."/>
            <person name="Henrissat B."/>
            <person name="Hibbett D."/>
            <person name="Martinez A.T."/>
            <person name="Grigoriev I.V."/>
        </authorList>
    </citation>
    <scope>NUCLEOTIDE SEQUENCE</scope>
    <source>
        <strain evidence="4">CBS 247.69</strain>
    </source>
</reference>
<dbReference type="OrthoDB" id="5592879at2759"/>
<sequence>MAVSKDSPHRRRSIAVLNQNKPNALSRARRRAHSVVPGDLSPLAKARRSLVPRKSILKARPSISHIEDSLGQQSQSQTPSQSAQLQVFATDDANVTQSTDFTNDFQVGIRDNTSRQSLGGRRVSFASHVRVRVIEGVNKNAADPAQSPESPVSDEPSSEEPQRPVTNENIYPGAASISRRRSSTRHSLANSEGEDMDLTAVVQPGFLDEDGSALVDEELEREEDGDSDDMDVTEVIHGDLIRKRSLSLGVRQPLTQVSQADDLTSNSNDHSRSYQDNESQSQSELDSDHSEPMEFTMPLKRSMRPPAEHDEVWLALRQATHSGDTPIEPEPSSDDSGHDHVNIIQEDGMNLDDAVQRLMKARESLPFMESIPHNTDHIRYEEPRDDTFSSIDDSFADEGYSGDRTMNMSKVFGRENIGIVGDVHTSMGYQESTMDESQIYGAIVHLNQSTPRQHPPSPEIPSALKSSVFQPPPPKPSSDPVPTSAAGPNQPTLPPPVSSNSREISPSKGRILISAPSSPVKRFSAAFAPPVSRSTPKKAMSSKRPRQTSDGGASDIENISLDQPSPSKRPNPKPLSPSKKAPFQAPSGETTTLRLPSLRRPSGYFSRRKSLGAGVGAKPLEDGEATETQVKSTPKKKAGLGLGRASMGSGISDARARFEKNAGAALEEIEKEQRVHGHVQEASLQATEAPNQSLAPASAQSPLHEVSLPITHAVDISTILGPDILRGDEDITSMEIDSTEQWRGGIELNELTQDNERPISIEQFFTITGIKFMDEITAPRRSTHLSQRTTRQPRSLTDIPLAEYVTAMGVEVPQLVLYSRVSKDLQAWVEKSKADFAQAEDEASKITPELFTEFSRADEEGQAELLHQLQLIRTNTRGLAKSDWYDWKLQWLEGLRITADQMFKSLETDARILEHIRASVDEAIPALTEEYEEIMRELDKENTEVAEIEASDQEYLNELKASIAEQNIEVEALQAEVAEGRSQLRWLQEKHEEVDVQKSEAMTAIAEAHRVLHIQKNSTRVEVFRLKSELEALEDLHMFRATKVSSGTFEYVYASQFRVFIPCKNFVPVMSRVNVSGMEKACNKHKDHFPLLSKFLLDMAKQQIIHGGNLTTRQIVQRLGDYWSSCAQLRSQLTLLTVKYPIEIEILPLTQDESPTFKATVVVMFSSVKAKALISFVFTAETFSHWPMSINSLRYEVEVVYGTINREAIIEGVTNRLAQASPADNYACLLDACIEAQDIYN</sequence>
<dbReference type="PANTHER" id="PTHR28260:SF1">
    <property type="entry name" value="SPINDLE POLE BODY COMPONENT SPC105"/>
    <property type="match status" value="1"/>
</dbReference>
<organism evidence="4 5">
    <name type="scientific">Collybia nuda</name>
    <dbReference type="NCBI Taxonomy" id="64659"/>
    <lineage>
        <taxon>Eukaryota</taxon>
        <taxon>Fungi</taxon>
        <taxon>Dikarya</taxon>
        <taxon>Basidiomycota</taxon>
        <taxon>Agaricomycotina</taxon>
        <taxon>Agaricomycetes</taxon>
        <taxon>Agaricomycetidae</taxon>
        <taxon>Agaricales</taxon>
        <taxon>Tricholomatineae</taxon>
        <taxon>Clitocybaceae</taxon>
        <taxon>Collybia</taxon>
    </lineage>
</organism>
<protein>
    <submittedName>
        <fullName evidence="4">Spc7 kinetochore protein-domain-containing protein</fullName>
    </submittedName>
</protein>
<evidence type="ECO:0000313" key="5">
    <source>
        <dbReference type="Proteomes" id="UP000807353"/>
    </source>
</evidence>
<feature type="region of interest" description="Disordered" evidence="2">
    <location>
        <begin position="257"/>
        <end position="292"/>
    </location>
</feature>
<dbReference type="GO" id="GO:1990758">
    <property type="term" value="P:mitotic sister chromatid biorientation"/>
    <property type="evidence" value="ECO:0007669"/>
    <property type="project" value="TreeGrafter"/>
</dbReference>
<dbReference type="PANTHER" id="PTHR28260">
    <property type="entry name" value="SPINDLE POLE BODY COMPONENT SPC105"/>
    <property type="match status" value="1"/>
</dbReference>
<feature type="region of interest" description="Disordered" evidence="2">
    <location>
        <begin position="136"/>
        <end position="197"/>
    </location>
</feature>
<dbReference type="SMART" id="SM00787">
    <property type="entry name" value="Spc7"/>
    <property type="match status" value="1"/>
</dbReference>
<proteinExistence type="predicted"/>
<dbReference type="InterPro" id="IPR040850">
    <property type="entry name" value="Knl1_RWD_C"/>
</dbReference>
<evidence type="ECO:0000313" key="4">
    <source>
        <dbReference type="EMBL" id="KAF9458347.1"/>
    </source>
</evidence>
<keyword evidence="5" id="KW-1185">Reference proteome</keyword>
<dbReference type="Pfam" id="PF08317">
    <property type="entry name" value="Spc7"/>
    <property type="match status" value="1"/>
</dbReference>
<keyword evidence="1" id="KW-0175">Coiled coil</keyword>
<feature type="domain" description="Spc7 kinetochore protein" evidence="3">
    <location>
        <begin position="748"/>
        <end position="1062"/>
    </location>
</feature>
<dbReference type="InterPro" id="IPR013253">
    <property type="entry name" value="Spc7_domain"/>
</dbReference>
<name>A0A9P6CAI0_9AGAR</name>
<dbReference type="AlphaFoldDB" id="A0A9P6CAI0"/>
<feature type="compositionally biased region" description="Pro residues" evidence="2">
    <location>
        <begin position="470"/>
        <end position="479"/>
    </location>
</feature>
<feature type="compositionally biased region" description="Polar residues" evidence="2">
    <location>
        <begin position="257"/>
        <end position="268"/>
    </location>
</feature>
<dbReference type="GO" id="GO:0000776">
    <property type="term" value="C:kinetochore"/>
    <property type="evidence" value="ECO:0007669"/>
    <property type="project" value="TreeGrafter"/>
</dbReference>
<feature type="region of interest" description="Disordered" evidence="2">
    <location>
        <begin position="448"/>
        <end position="505"/>
    </location>
</feature>